<dbReference type="InterPro" id="IPR010093">
    <property type="entry name" value="SinI_DNA-bd"/>
</dbReference>
<gene>
    <name evidence="2" type="ORF">SAMN04488528_103925</name>
</gene>
<reference evidence="2 3" key="1">
    <citation type="submission" date="2016-10" db="EMBL/GenBank/DDBJ databases">
        <authorList>
            <person name="de Groot N.N."/>
        </authorList>
    </citation>
    <scope>NUCLEOTIDE SEQUENCE [LARGE SCALE GENOMIC DNA]</scope>
    <source>
        <strain evidence="2 3">DSM 12271</strain>
    </source>
</reference>
<dbReference type="OrthoDB" id="26294at2"/>
<dbReference type="Pfam" id="PF12728">
    <property type="entry name" value="HTH_17"/>
    <property type="match status" value="1"/>
</dbReference>
<feature type="domain" description="Helix-turn-helix" evidence="1">
    <location>
        <begin position="9"/>
        <end position="56"/>
    </location>
</feature>
<accession>A0A1I1AKV8</accession>
<organism evidence="2 3">
    <name type="scientific">Clostridium frigidicarnis</name>
    <dbReference type="NCBI Taxonomy" id="84698"/>
    <lineage>
        <taxon>Bacteria</taxon>
        <taxon>Bacillati</taxon>
        <taxon>Bacillota</taxon>
        <taxon>Clostridia</taxon>
        <taxon>Eubacteriales</taxon>
        <taxon>Clostridiaceae</taxon>
        <taxon>Clostridium</taxon>
    </lineage>
</organism>
<dbReference type="NCBIfam" id="TIGR01764">
    <property type="entry name" value="excise"/>
    <property type="match status" value="1"/>
</dbReference>
<dbReference type="Proteomes" id="UP000198619">
    <property type="component" value="Unassembled WGS sequence"/>
</dbReference>
<dbReference type="RefSeq" id="WP_090042797.1">
    <property type="nucleotide sequence ID" value="NZ_FOKI01000039.1"/>
</dbReference>
<evidence type="ECO:0000313" key="2">
    <source>
        <dbReference type="EMBL" id="SFB38644.1"/>
    </source>
</evidence>
<dbReference type="GO" id="GO:0003677">
    <property type="term" value="F:DNA binding"/>
    <property type="evidence" value="ECO:0007669"/>
    <property type="project" value="InterPro"/>
</dbReference>
<dbReference type="InterPro" id="IPR041657">
    <property type="entry name" value="HTH_17"/>
</dbReference>
<protein>
    <submittedName>
        <fullName evidence="2">DNA binding domain-containing protein, excisionase family</fullName>
    </submittedName>
</protein>
<dbReference type="STRING" id="84698.SAMN04488528_103925"/>
<dbReference type="AlphaFoldDB" id="A0A1I1AKV8"/>
<evidence type="ECO:0000259" key="1">
    <source>
        <dbReference type="Pfam" id="PF12728"/>
    </source>
</evidence>
<sequence>MELQANRIYTVEETAEILSIRRETLLKLIYAKNLEASKLGRLWRIRGSNIDRFLDNTSNINKDDNNEKKSNVECEFDFNS</sequence>
<evidence type="ECO:0000313" key="3">
    <source>
        <dbReference type="Proteomes" id="UP000198619"/>
    </source>
</evidence>
<name>A0A1I1AKV8_9CLOT</name>
<keyword evidence="3" id="KW-1185">Reference proteome</keyword>
<proteinExistence type="predicted"/>
<dbReference type="EMBL" id="FOKI01000039">
    <property type="protein sequence ID" value="SFB38644.1"/>
    <property type="molecule type" value="Genomic_DNA"/>
</dbReference>